<accession>A0A6N2R754</accession>
<organism evidence="1">
    <name type="scientific">Campylobacter ureolyticus</name>
    <dbReference type="NCBI Taxonomy" id="827"/>
    <lineage>
        <taxon>Bacteria</taxon>
        <taxon>Pseudomonadati</taxon>
        <taxon>Campylobacterota</taxon>
        <taxon>Epsilonproteobacteria</taxon>
        <taxon>Campylobacterales</taxon>
        <taxon>Campylobacteraceae</taxon>
        <taxon>Campylobacter</taxon>
    </lineage>
</organism>
<proteinExistence type="predicted"/>
<reference evidence="1" key="1">
    <citation type="submission" date="2019-11" db="EMBL/GenBank/DDBJ databases">
        <authorList>
            <person name="Feng L."/>
        </authorList>
    </citation>
    <scope>NUCLEOTIDE SEQUENCE</scope>
    <source>
        <strain evidence="1">CUreolyticusLFYP111</strain>
    </source>
</reference>
<evidence type="ECO:0000313" key="1">
    <source>
        <dbReference type="EMBL" id="VYS76378.1"/>
    </source>
</evidence>
<gene>
    <name evidence="1" type="ORF">CULFYP111_00265</name>
</gene>
<sequence length="397" mass="47402">MINFNKLIQDVSIAKKESELRKLRGVNDYNIFTELLDQNDEVRLHSGFIYSLLNPASTHYQKSLFLKKFLEICGIRDFNYENAEVFKEYKHIDIYITDGNKHFILENKIFAGDQETQIERYIKTIKKIDKDVNFKDIEVIYLSLDRKFPSKYSLGNYKIKNNFLINNDEKIKLHIFTYKLEITKWLKECKNEVENLTNLNFYITEYEKVIKKLYGEYKMVSTDVRNIIKENYEIAKAIYQDFEQAEKEIVDEFTQKTYKIVKERLSDEFIIEYKKFNGGGGKDIMIIRKNDWKLYFCFEFNDSKQRFLCYGIGKDNKYENIDCRKIDFSGKNKNGFSVNKWWIACKWLGKNDNGQEENLVDNIMLNNITPEYFSDVLINMVSQYSDELDKLNKNTNL</sequence>
<name>A0A6N2R754_9BACT</name>
<dbReference type="EMBL" id="CACRSK010000001">
    <property type="protein sequence ID" value="VYS76378.1"/>
    <property type="molecule type" value="Genomic_DNA"/>
</dbReference>
<dbReference type="InterPro" id="IPR029470">
    <property type="entry name" value="PDDEXK_4"/>
</dbReference>
<protein>
    <submittedName>
        <fullName evidence="1">Uncharacterized protein</fullName>
    </submittedName>
</protein>
<dbReference type="RefSeq" id="WP_156846769.1">
    <property type="nucleotide sequence ID" value="NZ_CACRSK010000001.1"/>
</dbReference>
<dbReference type="AlphaFoldDB" id="A0A6N2R754"/>
<dbReference type="Pfam" id="PF14281">
    <property type="entry name" value="PDDEXK_4"/>
    <property type="match status" value="1"/>
</dbReference>